<feature type="compositionally biased region" description="Polar residues" evidence="1">
    <location>
        <begin position="467"/>
        <end position="483"/>
    </location>
</feature>
<evidence type="ECO:0000256" key="1">
    <source>
        <dbReference type="SAM" id="MobiDB-lite"/>
    </source>
</evidence>
<dbReference type="AlphaFoldDB" id="A0A182FQY7"/>
<dbReference type="VEuPathDB" id="VectorBase:AALB20_030738"/>
<proteinExistence type="predicted"/>
<feature type="compositionally biased region" description="Low complexity" evidence="1">
    <location>
        <begin position="173"/>
        <end position="182"/>
    </location>
</feature>
<feature type="compositionally biased region" description="Polar residues" evidence="1">
    <location>
        <begin position="69"/>
        <end position="79"/>
    </location>
</feature>
<feature type="compositionally biased region" description="Polar residues" evidence="1">
    <location>
        <begin position="686"/>
        <end position="696"/>
    </location>
</feature>
<evidence type="ECO:0000313" key="3">
    <source>
        <dbReference type="Proteomes" id="UP000069272"/>
    </source>
</evidence>
<accession>A0A182FQY7</accession>
<dbReference type="PANTHER" id="PTHR41148:SF1">
    <property type="entry name" value="LP09875P"/>
    <property type="match status" value="1"/>
</dbReference>
<feature type="compositionally biased region" description="Basic and acidic residues" evidence="1">
    <location>
        <begin position="419"/>
        <end position="433"/>
    </location>
</feature>
<dbReference type="VEuPathDB" id="VectorBase:AALB017826"/>
<feature type="region of interest" description="Disordered" evidence="1">
    <location>
        <begin position="122"/>
        <end position="370"/>
    </location>
</feature>
<sequence>LGLAAQLAGGPCGPATHPSTGTGSAIGTTTPLDAGGRGNNRMGRRYESPRRSGAAYHHQPHHPGDVHSQHGSSDTGTSTRESECSEEHSPTSPAVSPLISQSKLYDSLAAELREKLSGGVPLLLPTKEYGGSTDKSSPTLATEATNRRIRNGGVCLTGGTNTPSTGHNKHGVSSRGSSGIGSDLAPSPERHDPQSSSEDEWVNDQEPALHGSSHNLVGSRATRDSRGYRDELPGPVTRMSQYREAPPTAYLYPNVRDEAPIQAARNHHHQRSSSREENRSLQGSVNSHEEEVKPIITNHTPRYRNPFKSTEEAYVVEERRSKKVPESKKYHDERMIEQQPAVGRGRGGGRSYPPEDRIEEPAPLGGRYFEDEYERERANAYRENLTDRQKYREIVSDGSGKGYRKEYDRRGAPIGYGEPQHHRGEYHHRDYSPERPVPVANGAGRSKHVQAPPQHERQDFKIEREAYQQQRGHAPTMPTNPVGRSSRESSGYKVERTGAGAVVGAGHQRYSRSDDQHDGAPHGMYRDGRHGVERGHDSPRTGYKMADKYEERWRQEALAVGVQDRYADPEPATSTAHRRPYHREEQPKHTTAPGPVESWKASAEVPRKKSVEIRTSSPESTMHRISPKDRFQTAKEKFQQMERERHEQERLEQERLERERLLHSKRTVEVHTSAMPPRRGSLEPTAVSSHDSNGWSSPDDEEEEEEDDEEEEELPHTRGGRSSNGGSSDRRGPVSYRELSPAERYPGLDREPPPPGRARMMPAKSLSNLVKGYRHSYAEPRPPPVSRSSGRVGLAAVNPY</sequence>
<feature type="compositionally biased region" description="Basic and acidic residues" evidence="1">
    <location>
        <begin position="626"/>
        <end position="669"/>
    </location>
</feature>
<reference evidence="2 3" key="1">
    <citation type="journal article" date="2017" name="G3 (Bethesda)">
        <title>The Physical Genome Mapping of Anopheles albimanus Corrected Scaffold Misassemblies and Identified Interarm Rearrangements in Genus Anopheles.</title>
        <authorList>
            <person name="Artemov G.N."/>
            <person name="Peery A.N."/>
            <person name="Jiang X."/>
            <person name="Tu Z."/>
            <person name="Stegniy V.N."/>
            <person name="Sharakhova M.V."/>
            <person name="Sharakhov I.V."/>
        </authorList>
    </citation>
    <scope>NUCLEOTIDE SEQUENCE [LARGE SCALE GENOMIC DNA]</scope>
    <source>
        <strain evidence="2 3">ALBI9_A</strain>
    </source>
</reference>
<feature type="compositionally biased region" description="Low complexity" evidence="1">
    <location>
        <begin position="19"/>
        <end position="30"/>
    </location>
</feature>
<feature type="region of interest" description="Disordered" evidence="1">
    <location>
        <begin position="392"/>
        <end position="548"/>
    </location>
</feature>
<protein>
    <submittedName>
        <fullName evidence="2">Uncharacterized protein</fullName>
    </submittedName>
</protein>
<feature type="compositionally biased region" description="Polar residues" evidence="1">
    <location>
        <begin position="90"/>
        <end position="100"/>
    </location>
</feature>
<name>A0A182FQY7_ANOAL</name>
<dbReference type="EnsemblMetazoa" id="AALB008958-RA">
    <property type="protein sequence ID" value="AALB008958-PA"/>
    <property type="gene ID" value="AALB008958"/>
</dbReference>
<feature type="compositionally biased region" description="Basic and acidic residues" evidence="1">
    <location>
        <begin position="511"/>
        <end position="548"/>
    </location>
</feature>
<evidence type="ECO:0000313" key="2">
    <source>
        <dbReference type="EnsemblMetazoa" id="AALB008958-PA"/>
    </source>
</evidence>
<feature type="compositionally biased region" description="Acidic residues" evidence="1">
    <location>
        <begin position="698"/>
        <end position="713"/>
    </location>
</feature>
<feature type="compositionally biased region" description="Basic and acidic residues" evidence="1">
    <location>
        <begin position="80"/>
        <end position="89"/>
    </location>
</feature>
<dbReference type="Proteomes" id="UP000069272">
    <property type="component" value="Chromosome 2R"/>
</dbReference>
<dbReference type="STRING" id="7167.A0A182FQY7"/>
<reference evidence="2" key="2">
    <citation type="submission" date="2022-08" db="UniProtKB">
        <authorList>
            <consortium name="EnsemblMetazoa"/>
        </authorList>
    </citation>
    <scope>IDENTIFICATION</scope>
    <source>
        <strain evidence="2">STECLA/ALBI9_A</strain>
    </source>
</reference>
<feature type="compositionally biased region" description="Basic and acidic residues" evidence="1">
    <location>
        <begin position="316"/>
        <end position="336"/>
    </location>
</feature>
<feature type="region of interest" description="Disordered" evidence="1">
    <location>
        <begin position="560"/>
        <end position="800"/>
    </location>
</feature>
<feature type="compositionally biased region" description="Basic and acidic residues" evidence="1">
    <location>
        <begin position="454"/>
        <end position="466"/>
    </location>
</feature>
<dbReference type="PANTHER" id="PTHR41148">
    <property type="entry name" value="LP09875P"/>
    <property type="match status" value="1"/>
</dbReference>
<feature type="compositionally biased region" description="Basic and acidic residues" evidence="1">
    <location>
        <begin position="221"/>
        <end position="232"/>
    </location>
</feature>
<organism evidence="2 3">
    <name type="scientific">Anopheles albimanus</name>
    <name type="common">New world malaria mosquito</name>
    <dbReference type="NCBI Taxonomy" id="7167"/>
    <lineage>
        <taxon>Eukaryota</taxon>
        <taxon>Metazoa</taxon>
        <taxon>Ecdysozoa</taxon>
        <taxon>Arthropoda</taxon>
        <taxon>Hexapoda</taxon>
        <taxon>Insecta</taxon>
        <taxon>Pterygota</taxon>
        <taxon>Neoptera</taxon>
        <taxon>Endopterygota</taxon>
        <taxon>Diptera</taxon>
        <taxon>Nematocera</taxon>
        <taxon>Culicoidea</taxon>
        <taxon>Culicidae</taxon>
        <taxon>Anophelinae</taxon>
        <taxon>Anopheles</taxon>
    </lineage>
</organism>
<feature type="compositionally biased region" description="Polar residues" evidence="1">
    <location>
        <begin position="133"/>
        <end position="144"/>
    </location>
</feature>
<keyword evidence="3" id="KW-1185">Reference proteome</keyword>
<feature type="region of interest" description="Disordered" evidence="1">
    <location>
        <begin position="1"/>
        <end position="100"/>
    </location>
</feature>